<feature type="transmembrane region" description="Helical" evidence="4">
    <location>
        <begin position="126"/>
        <end position="144"/>
    </location>
</feature>
<gene>
    <name evidence="6" type="ORF">SBRCBS47491_006330</name>
</gene>
<comment type="caution">
    <text evidence="6">The sequence shown here is derived from an EMBL/GenBank/DDBJ whole genome shotgun (WGS) entry which is preliminary data.</text>
</comment>
<accession>A0ABP0C412</accession>
<evidence type="ECO:0000313" key="6">
    <source>
        <dbReference type="EMBL" id="CAK7226735.1"/>
    </source>
</evidence>
<dbReference type="SUPFAM" id="SSF103473">
    <property type="entry name" value="MFS general substrate transporter"/>
    <property type="match status" value="1"/>
</dbReference>
<feature type="region of interest" description="Disordered" evidence="3">
    <location>
        <begin position="1"/>
        <end position="22"/>
    </location>
</feature>
<feature type="transmembrane region" description="Helical" evidence="4">
    <location>
        <begin position="324"/>
        <end position="343"/>
    </location>
</feature>
<dbReference type="InterPro" id="IPR020846">
    <property type="entry name" value="MFS_dom"/>
</dbReference>
<keyword evidence="7" id="KW-1185">Reference proteome</keyword>
<evidence type="ECO:0000256" key="4">
    <source>
        <dbReference type="SAM" id="Phobius"/>
    </source>
</evidence>
<feature type="transmembrane region" description="Helical" evidence="4">
    <location>
        <begin position="97"/>
        <end position="119"/>
    </location>
</feature>
<feature type="transmembrane region" description="Helical" evidence="4">
    <location>
        <begin position="363"/>
        <end position="389"/>
    </location>
</feature>
<sequence>MDRKASDSTPAPDPSTAADPSALDFHPAASIAESVSKDADPGQQQQESFPEGGLEAWLVVLGAWLALFSSLGILNSLATFQSYVTTHQLAGESQGTIGWIFSLNAFVCFFTGVYIGPIFDKHGPRWLVLAGTLCLVASLVLLSFCTKFWHFILVFGLMDGLASALLFTPSIAAVGHFFRKRRGFATGIASTGGGIGGVCIPLMLQALFDRVGWGWAIRALALVSLVLAGLSNLLLRSRLPPARDATTHPDIRIFRNIPFLLTTLGVFLLEFALFVPLTYISTYALSRGFSPSFASQLVTIVNAGSVAGRVLPGWYADKIGPFNANMIAVILAAVSCLAVWLPASLLDSTLTGPSVGGDRNSAAAAPLVIFSLLFGFTSGSNISLVPVSIGRLCATTNYGRYYATCYTVVSVATLVGIPIAGNILTSNGGEYWGLIIFTAALYFGSLVVLYAAKVSVVGWSVLSRF</sequence>
<dbReference type="Proteomes" id="UP001642406">
    <property type="component" value="Unassembled WGS sequence"/>
</dbReference>
<dbReference type="CDD" id="cd17352">
    <property type="entry name" value="MFS_MCT_SLC16"/>
    <property type="match status" value="1"/>
</dbReference>
<dbReference type="PANTHER" id="PTHR11360">
    <property type="entry name" value="MONOCARBOXYLATE TRANSPORTER"/>
    <property type="match status" value="1"/>
</dbReference>
<dbReference type="PANTHER" id="PTHR11360:SF177">
    <property type="entry name" value="RIBOFLAVIN TRANSPORTER MCH5"/>
    <property type="match status" value="1"/>
</dbReference>
<feature type="domain" description="Major facilitator superfamily (MFS) profile" evidence="5">
    <location>
        <begin position="55"/>
        <end position="456"/>
    </location>
</feature>
<dbReference type="Pfam" id="PF07690">
    <property type="entry name" value="MFS_1"/>
    <property type="match status" value="1"/>
</dbReference>
<evidence type="ECO:0000313" key="7">
    <source>
        <dbReference type="Proteomes" id="UP001642406"/>
    </source>
</evidence>
<dbReference type="InterPro" id="IPR050327">
    <property type="entry name" value="Proton-linked_MCT"/>
</dbReference>
<feature type="transmembrane region" description="Helical" evidence="4">
    <location>
        <begin position="184"/>
        <end position="207"/>
    </location>
</feature>
<feature type="compositionally biased region" description="Low complexity" evidence="3">
    <location>
        <begin position="7"/>
        <end position="22"/>
    </location>
</feature>
<feature type="transmembrane region" description="Helical" evidence="4">
    <location>
        <begin position="213"/>
        <end position="235"/>
    </location>
</feature>
<evidence type="ECO:0000256" key="3">
    <source>
        <dbReference type="SAM" id="MobiDB-lite"/>
    </source>
</evidence>
<comment type="similarity">
    <text evidence="2">Belongs to the major facilitator superfamily. Monocarboxylate porter (TC 2.A.1.13) family.</text>
</comment>
<dbReference type="EMBL" id="CAWUHC010000061">
    <property type="protein sequence ID" value="CAK7226735.1"/>
    <property type="molecule type" value="Genomic_DNA"/>
</dbReference>
<dbReference type="Gene3D" id="1.20.1250.20">
    <property type="entry name" value="MFS general substrate transporter like domains"/>
    <property type="match status" value="1"/>
</dbReference>
<feature type="transmembrane region" description="Helical" evidence="4">
    <location>
        <begin position="256"/>
        <end position="281"/>
    </location>
</feature>
<comment type="subcellular location">
    <subcellularLocation>
        <location evidence="1">Membrane</location>
        <topology evidence="1">Multi-pass membrane protein</topology>
    </subcellularLocation>
</comment>
<evidence type="ECO:0000256" key="2">
    <source>
        <dbReference type="ARBA" id="ARBA00006727"/>
    </source>
</evidence>
<keyword evidence="4" id="KW-1133">Transmembrane helix</keyword>
<keyword evidence="4" id="KW-0812">Transmembrane</keyword>
<feature type="transmembrane region" description="Helical" evidence="4">
    <location>
        <begin position="150"/>
        <end position="172"/>
    </location>
</feature>
<dbReference type="InterPro" id="IPR011701">
    <property type="entry name" value="MFS"/>
</dbReference>
<evidence type="ECO:0000259" key="5">
    <source>
        <dbReference type="PROSITE" id="PS50850"/>
    </source>
</evidence>
<feature type="transmembrane region" description="Helical" evidence="4">
    <location>
        <begin position="431"/>
        <end position="452"/>
    </location>
</feature>
<feature type="transmembrane region" description="Helical" evidence="4">
    <location>
        <begin position="293"/>
        <end position="312"/>
    </location>
</feature>
<dbReference type="InterPro" id="IPR036259">
    <property type="entry name" value="MFS_trans_sf"/>
</dbReference>
<organism evidence="6 7">
    <name type="scientific">Sporothrix bragantina</name>
    <dbReference type="NCBI Taxonomy" id="671064"/>
    <lineage>
        <taxon>Eukaryota</taxon>
        <taxon>Fungi</taxon>
        <taxon>Dikarya</taxon>
        <taxon>Ascomycota</taxon>
        <taxon>Pezizomycotina</taxon>
        <taxon>Sordariomycetes</taxon>
        <taxon>Sordariomycetidae</taxon>
        <taxon>Ophiostomatales</taxon>
        <taxon>Ophiostomataceae</taxon>
        <taxon>Sporothrix</taxon>
    </lineage>
</organism>
<name>A0ABP0C412_9PEZI</name>
<reference evidence="6 7" key="1">
    <citation type="submission" date="2024-01" db="EMBL/GenBank/DDBJ databases">
        <authorList>
            <person name="Allen C."/>
            <person name="Tagirdzhanova G."/>
        </authorList>
    </citation>
    <scope>NUCLEOTIDE SEQUENCE [LARGE SCALE GENOMIC DNA]</scope>
</reference>
<proteinExistence type="inferred from homology"/>
<feature type="transmembrane region" description="Helical" evidence="4">
    <location>
        <begin position="56"/>
        <end position="77"/>
    </location>
</feature>
<evidence type="ECO:0000256" key="1">
    <source>
        <dbReference type="ARBA" id="ARBA00004141"/>
    </source>
</evidence>
<dbReference type="PROSITE" id="PS50850">
    <property type="entry name" value="MFS"/>
    <property type="match status" value="1"/>
</dbReference>
<keyword evidence="4" id="KW-0472">Membrane</keyword>
<protein>
    <recommendedName>
        <fullName evidence="5">Major facilitator superfamily (MFS) profile domain-containing protein</fullName>
    </recommendedName>
</protein>
<feature type="transmembrane region" description="Helical" evidence="4">
    <location>
        <begin position="401"/>
        <end position="425"/>
    </location>
</feature>